<reference evidence="1 2" key="1">
    <citation type="journal article" date="2019" name="Nat. Ecol. Evol.">
        <title>Megaphylogeny resolves global patterns of mushroom evolution.</title>
        <authorList>
            <person name="Varga T."/>
            <person name="Krizsan K."/>
            <person name="Foldi C."/>
            <person name="Dima B."/>
            <person name="Sanchez-Garcia M."/>
            <person name="Sanchez-Ramirez S."/>
            <person name="Szollosi G.J."/>
            <person name="Szarkandi J.G."/>
            <person name="Papp V."/>
            <person name="Albert L."/>
            <person name="Andreopoulos W."/>
            <person name="Angelini C."/>
            <person name="Antonin V."/>
            <person name="Barry K.W."/>
            <person name="Bougher N.L."/>
            <person name="Buchanan P."/>
            <person name="Buyck B."/>
            <person name="Bense V."/>
            <person name="Catcheside P."/>
            <person name="Chovatia M."/>
            <person name="Cooper J."/>
            <person name="Damon W."/>
            <person name="Desjardin D."/>
            <person name="Finy P."/>
            <person name="Geml J."/>
            <person name="Haridas S."/>
            <person name="Hughes K."/>
            <person name="Justo A."/>
            <person name="Karasinski D."/>
            <person name="Kautmanova I."/>
            <person name="Kiss B."/>
            <person name="Kocsube S."/>
            <person name="Kotiranta H."/>
            <person name="LaButti K.M."/>
            <person name="Lechner B.E."/>
            <person name="Liimatainen K."/>
            <person name="Lipzen A."/>
            <person name="Lukacs Z."/>
            <person name="Mihaltcheva S."/>
            <person name="Morgado L.N."/>
            <person name="Niskanen T."/>
            <person name="Noordeloos M.E."/>
            <person name="Ohm R.A."/>
            <person name="Ortiz-Santana B."/>
            <person name="Ovrebo C."/>
            <person name="Racz N."/>
            <person name="Riley R."/>
            <person name="Savchenko A."/>
            <person name="Shiryaev A."/>
            <person name="Soop K."/>
            <person name="Spirin V."/>
            <person name="Szebenyi C."/>
            <person name="Tomsovsky M."/>
            <person name="Tulloss R.E."/>
            <person name="Uehling J."/>
            <person name="Grigoriev I.V."/>
            <person name="Vagvolgyi C."/>
            <person name="Papp T."/>
            <person name="Martin F.M."/>
            <person name="Miettinen O."/>
            <person name="Hibbett D.S."/>
            <person name="Nagy L.G."/>
        </authorList>
    </citation>
    <scope>NUCLEOTIDE SEQUENCE [LARGE SCALE GENOMIC DNA]</scope>
    <source>
        <strain evidence="1 2">NL-1719</strain>
    </source>
</reference>
<dbReference type="EMBL" id="ML208714">
    <property type="protein sequence ID" value="TFK60935.1"/>
    <property type="molecule type" value="Genomic_DNA"/>
</dbReference>
<dbReference type="Proteomes" id="UP000308600">
    <property type="component" value="Unassembled WGS sequence"/>
</dbReference>
<keyword evidence="2" id="KW-1185">Reference proteome</keyword>
<evidence type="ECO:0000313" key="1">
    <source>
        <dbReference type="EMBL" id="TFK60935.1"/>
    </source>
</evidence>
<sequence length="84" mass="9741">MVSAKTTPHMDVPGTSGTENVFQTIVSGRESWKTLRGPEVVWPPSWRRRCWEVRPHCPLPFPSLDLEKYRWLRAPVTGSDDHRQ</sequence>
<accession>A0ACD3A6A4</accession>
<evidence type="ECO:0000313" key="2">
    <source>
        <dbReference type="Proteomes" id="UP000308600"/>
    </source>
</evidence>
<organism evidence="1 2">
    <name type="scientific">Pluteus cervinus</name>
    <dbReference type="NCBI Taxonomy" id="181527"/>
    <lineage>
        <taxon>Eukaryota</taxon>
        <taxon>Fungi</taxon>
        <taxon>Dikarya</taxon>
        <taxon>Basidiomycota</taxon>
        <taxon>Agaricomycotina</taxon>
        <taxon>Agaricomycetes</taxon>
        <taxon>Agaricomycetidae</taxon>
        <taxon>Agaricales</taxon>
        <taxon>Pluteineae</taxon>
        <taxon>Pluteaceae</taxon>
        <taxon>Pluteus</taxon>
    </lineage>
</organism>
<name>A0ACD3A6A4_9AGAR</name>
<gene>
    <name evidence="1" type="ORF">BDN72DRAFT_850148</name>
</gene>
<proteinExistence type="predicted"/>
<protein>
    <submittedName>
        <fullName evidence="1">Uncharacterized protein</fullName>
    </submittedName>
</protein>